<name>A0A1R3HSI2_COCAP</name>
<keyword evidence="2" id="KW-1185">Reference proteome</keyword>
<accession>A0A1R3HSI2</accession>
<sequence>MEYPGDYSVQSTSVDLPGFVRPISKIHQDKTVDHGHLVRLLARRCSRYFLCGAHLQQPKQ</sequence>
<gene>
    <name evidence="1" type="ORF">CCACVL1_17292</name>
</gene>
<reference evidence="1 2" key="1">
    <citation type="submission" date="2013-09" db="EMBL/GenBank/DDBJ databases">
        <title>Corchorus capsularis genome sequencing.</title>
        <authorList>
            <person name="Alam M."/>
            <person name="Haque M.S."/>
            <person name="Islam M.S."/>
            <person name="Emdad E.M."/>
            <person name="Islam M.M."/>
            <person name="Ahmed B."/>
            <person name="Halim A."/>
            <person name="Hossen Q.M.M."/>
            <person name="Hossain M.Z."/>
            <person name="Ahmed R."/>
            <person name="Khan M.M."/>
            <person name="Islam R."/>
            <person name="Rashid M.M."/>
            <person name="Khan S.A."/>
            <person name="Rahman M.S."/>
            <person name="Alam M."/>
        </authorList>
    </citation>
    <scope>NUCLEOTIDE SEQUENCE [LARGE SCALE GENOMIC DNA]</scope>
    <source>
        <strain evidence="2">cv. CVL-1</strain>
        <tissue evidence="1">Whole seedling</tissue>
    </source>
</reference>
<organism evidence="1 2">
    <name type="scientific">Corchorus capsularis</name>
    <name type="common">Jute</name>
    <dbReference type="NCBI Taxonomy" id="210143"/>
    <lineage>
        <taxon>Eukaryota</taxon>
        <taxon>Viridiplantae</taxon>
        <taxon>Streptophyta</taxon>
        <taxon>Embryophyta</taxon>
        <taxon>Tracheophyta</taxon>
        <taxon>Spermatophyta</taxon>
        <taxon>Magnoliopsida</taxon>
        <taxon>eudicotyledons</taxon>
        <taxon>Gunneridae</taxon>
        <taxon>Pentapetalae</taxon>
        <taxon>rosids</taxon>
        <taxon>malvids</taxon>
        <taxon>Malvales</taxon>
        <taxon>Malvaceae</taxon>
        <taxon>Grewioideae</taxon>
        <taxon>Apeibeae</taxon>
        <taxon>Corchorus</taxon>
    </lineage>
</organism>
<evidence type="ECO:0000313" key="2">
    <source>
        <dbReference type="Proteomes" id="UP000188268"/>
    </source>
</evidence>
<proteinExistence type="predicted"/>
<dbReference type="Proteomes" id="UP000188268">
    <property type="component" value="Unassembled WGS sequence"/>
</dbReference>
<dbReference type="EMBL" id="AWWV01011221">
    <property type="protein sequence ID" value="OMO73379.1"/>
    <property type="molecule type" value="Genomic_DNA"/>
</dbReference>
<evidence type="ECO:0000313" key="1">
    <source>
        <dbReference type="EMBL" id="OMO73379.1"/>
    </source>
</evidence>
<dbReference type="Gramene" id="OMO73379">
    <property type="protein sequence ID" value="OMO73379"/>
    <property type="gene ID" value="CCACVL1_17292"/>
</dbReference>
<dbReference type="AlphaFoldDB" id="A0A1R3HSI2"/>
<protein>
    <submittedName>
        <fullName evidence="1">Uncharacterized protein</fullName>
    </submittedName>
</protein>
<comment type="caution">
    <text evidence="1">The sequence shown here is derived from an EMBL/GenBank/DDBJ whole genome shotgun (WGS) entry which is preliminary data.</text>
</comment>